<name>A0ABS8N0R0_9CLOT</name>
<evidence type="ECO:0000259" key="1">
    <source>
        <dbReference type="Pfam" id="PF01261"/>
    </source>
</evidence>
<gene>
    <name evidence="2" type="ORF">LN736_00675</name>
</gene>
<dbReference type="SUPFAM" id="SSF51658">
    <property type="entry name" value="Xylose isomerase-like"/>
    <property type="match status" value="1"/>
</dbReference>
<feature type="domain" description="Xylose isomerase-like TIM barrel" evidence="1">
    <location>
        <begin position="24"/>
        <end position="252"/>
    </location>
</feature>
<organism evidence="2 3">
    <name type="scientific">Clostridium aromativorans</name>
    <dbReference type="NCBI Taxonomy" id="2836848"/>
    <lineage>
        <taxon>Bacteria</taxon>
        <taxon>Bacillati</taxon>
        <taxon>Bacillota</taxon>
        <taxon>Clostridia</taxon>
        <taxon>Eubacteriales</taxon>
        <taxon>Clostridiaceae</taxon>
        <taxon>Clostridium</taxon>
    </lineage>
</organism>
<proteinExistence type="predicted"/>
<dbReference type="PANTHER" id="PTHR12110">
    <property type="entry name" value="HYDROXYPYRUVATE ISOMERASE"/>
    <property type="match status" value="1"/>
</dbReference>
<dbReference type="InterPro" id="IPR013022">
    <property type="entry name" value="Xyl_isomerase-like_TIM-brl"/>
</dbReference>
<dbReference type="EMBL" id="JAJJPB010000001">
    <property type="protein sequence ID" value="MCC9293389.1"/>
    <property type="molecule type" value="Genomic_DNA"/>
</dbReference>
<evidence type="ECO:0000313" key="2">
    <source>
        <dbReference type="EMBL" id="MCC9293389.1"/>
    </source>
</evidence>
<dbReference type="RefSeq" id="WP_229980432.1">
    <property type="nucleotide sequence ID" value="NZ_JAJJPB010000001.1"/>
</dbReference>
<dbReference type="Proteomes" id="UP001165422">
    <property type="component" value="Unassembled WGS sequence"/>
</dbReference>
<dbReference type="Gene3D" id="3.20.20.150">
    <property type="entry name" value="Divalent-metal-dependent TIM barrel enzymes"/>
    <property type="match status" value="1"/>
</dbReference>
<dbReference type="GO" id="GO:0016853">
    <property type="term" value="F:isomerase activity"/>
    <property type="evidence" value="ECO:0007669"/>
    <property type="project" value="UniProtKB-KW"/>
</dbReference>
<dbReference type="InterPro" id="IPR050312">
    <property type="entry name" value="IolE/XylAMocC-like"/>
</dbReference>
<sequence>MDIGLSSASFYPYVNTEDSITIMRNLGFKLGEIFLNSDSEYEESFGKLLLEQKLKNDFVINSVHAFSSSFEPYLFDEYKRRRDDAFLKFEKVCKLAKLLGAKCYTFHGMKYRKLQEVHSSFIFDIYNKLTYAAGKQGIKLCQENVFWCLSSNTDFLYELREKCSNPIYFTLDIKQAYRAGRTPEEYIDVMGSAMENLHLNDRDDKNSCLLPGKGDVDYKKILCKLKEIGYNKVGIIEVYSDNYKDYCQLKESQNYIWNIICSQKL</sequence>
<dbReference type="Pfam" id="PF01261">
    <property type="entry name" value="AP_endonuc_2"/>
    <property type="match status" value="1"/>
</dbReference>
<keyword evidence="3" id="KW-1185">Reference proteome</keyword>
<dbReference type="InterPro" id="IPR036237">
    <property type="entry name" value="Xyl_isomerase-like_sf"/>
</dbReference>
<protein>
    <submittedName>
        <fullName evidence="2">Sugar phosphate isomerase/epimerase</fullName>
    </submittedName>
</protein>
<keyword evidence="2" id="KW-0413">Isomerase</keyword>
<comment type="caution">
    <text evidence="2">The sequence shown here is derived from an EMBL/GenBank/DDBJ whole genome shotgun (WGS) entry which is preliminary data.</text>
</comment>
<accession>A0ABS8N0R0</accession>
<evidence type="ECO:0000313" key="3">
    <source>
        <dbReference type="Proteomes" id="UP001165422"/>
    </source>
</evidence>
<reference evidence="2" key="1">
    <citation type="submission" date="2021-11" db="EMBL/GenBank/DDBJ databases">
        <authorList>
            <person name="Qingchun L."/>
            <person name="Dong Z."/>
            <person name="Zongwei Q."/>
            <person name="Jia Z."/>
            <person name="Duotao L."/>
        </authorList>
    </citation>
    <scope>NUCLEOTIDE SEQUENCE</scope>
    <source>
        <strain evidence="2">WLY-B-L2</strain>
    </source>
</reference>